<dbReference type="AlphaFoldDB" id="A0A0C2YS29"/>
<dbReference type="HOGENOM" id="CLU_1906893_0_0_1"/>
<keyword evidence="1" id="KW-0812">Transmembrane</keyword>
<proteinExistence type="predicted"/>
<name>A0A0C2YS29_HEBCY</name>
<evidence type="ECO:0000313" key="3">
    <source>
        <dbReference type="Proteomes" id="UP000053424"/>
    </source>
</evidence>
<gene>
    <name evidence="2" type="ORF">M413DRAFT_443715</name>
</gene>
<protein>
    <submittedName>
        <fullName evidence="2">Uncharacterized protein</fullName>
    </submittedName>
</protein>
<dbReference type="OrthoDB" id="3061833at2759"/>
<feature type="transmembrane region" description="Helical" evidence="1">
    <location>
        <begin position="46"/>
        <end position="64"/>
    </location>
</feature>
<evidence type="ECO:0000256" key="1">
    <source>
        <dbReference type="SAM" id="Phobius"/>
    </source>
</evidence>
<sequence>MVVASLIARIEEFFFAGLVSLAILLATIRANCTKWTTYFESAGFSGVFVLCLFLTLGGYGLYYVRRCCVESRRIEGDEEWEIGEERGRTRRPPKFRLFPVVLDWRYIERSQGKRDVVSLDDRVLAGQELLKRGWAHEPMKGLVREDS</sequence>
<keyword evidence="1" id="KW-0472">Membrane</keyword>
<reference evidence="3" key="2">
    <citation type="submission" date="2015-01" db="EMBL/GenBank/DDBJ databases">
        <title>Evolutionary Origins and Diversification of the Mycorrhizal Mutualists.</title>
        <authorList>
            <consortium name="DOE Joint Genome Institute"/>
            <consortium name="Mycorrhizal Genomics Consortium"/>
            <person name="Kohler A."/>
            <person name="Kuo A."/>
            <person name="Nagy L.G."/>
            <person name="Floudas D."/>
            <person name="Copeland A."/>
            <person name="Barry K.W."/>
            <person name="Cichocki N."/>
            <person name="Veneault-Fourrey C."/>
            <person name="LaButti K."/>
            <person name="Lindquist E.A."/>
            <person name="Lipzen A."/>
            <person name="Lundell T."/>
            <person name="Morin E."/>
            <person name="Murat C."/>
            <person name="Riley R."/>
            <person name="Ohm R."/>
            <person name="Sun H."/>
            <person name="Tunlid A."/>
            <person name="Henrissat B."/>
            <person name="Grigoriev I.V."/>
            <person name="Hibbett D.S."/>
            <person name="Martin F."/>
        </authorList>
    </citation>
    <scope>NUCLEOTIDE SEQUENCE [LARGE SCALE GENOMIC DNA]</scope>
    <source>
        <strain evidence="3">h7</strain>
    </source>
</reference>
<keyword evidence="1" id="KW-1133">Transmembrane helix</keyword>
<keyword evidence="3" id="KW-1185">Reference proteome</keyword>
<dbReference type="EMBL" id="KN831775">
    <property type="protein sequence ID" value="KIM43837.1"/>
    <property type="molecule type" value="Genomic_DNA"/>
</dbReference>
<organism evidence="2 3">
    <name type="scientific">Hebeloma cylindrosporum</name>
    <dbReference type="NCBI Taxonomy" id="76867"/>
    <lineage>
        <taxon>Eukaryota</taxon>
        <taxon>Fungi</taxon>
        <taxon>Dikarya</taxon>
        <taxon>Basidiomycota</taxon>
        <taxon>Agaricomycotina</taxon>
        <taxon>Agaricomycetes</taxon>
        <taxon>Agaricomycetidae</taxon>
        <taxon>Agaricales</taxon>
        <taxon>Agaricineae</taxon>
        <taxon>Hymenogastraceae</taxon>
        <taxon>Hebeloma</taxon>
    </lineage>
</organism>
<evidence type="ECO:0000313" key="2">
    <source>
        <dbReference type="EMBL" id="KIM43837.1"/>
    </source>
</evidence>
<dbReference type="Proteomes" id="UP000053424">
    <property type="component" value="Unassembled WGS sequence"/>
</dbReference>
<accession>A0A0C2YS29</accession>
<reference evidence="2 3" key="1">
    <citation type="submission" date="2014-04" db="EMBL/GenBank/DDBJ databases">
        <authorList>
            <consortium name="DOE Joint Genome Institute"/>
            <person name="Kuo A."/>
            <person name="Gay G."/>
            <person name="Dore J."/>
            <person name="Kohler A."/>
            <person name="Nagy L.G."/>
            <person name="Floudas D."/>
            <person name="Copeland A."/>
            <person name="Barry K.W."/>
            <person name="Cichocki N."/>
            <person name="Veneault-Fourrey C."/>
            <person name="LaButti K."/>
            <person name="Lindquist E.A."/>
            <person name="Lipzen A."/>
            <person name="Lundell T."/>
            <person name="Morin E."/>
            <person name="Murat C."/>
            <person name="Sun H."/>
            <person name="Tunlid A."/>
            <person name="Henrissat B."/>
            <person name="Grigoriev I.V."/>
            <person name="Hibbett D.S."/>
            <person name="Martin F."/>
            <person name="Nordberg H.P."/>
            <person name="Cantor M.N."/>
            <person name="Hua S.X."/>
        </authorList>
    </citation>
    <scope>NUCLEOTIDE SEQUENCE [LARGE SCALE GENOMIC DNA]</scope>
    <source>
        <strain evidence="3">h7</strain>
    </source>
</reference>